<dbReference type="Pfam" id="PF10536">
    <property type="entry name" value="PMD"/>
    <property type="match status" value="1"/>
</dbReference>
<dbReference type="Proteomes" id="UP001497516">
    <property type="component" value="Chromosome 7"/>
</dbReference>
<evidence type="ECO:0000313" key="3">
    <source>
        <dbReference type="Proteomes" id="UP001497516"/>
    </source>
</evidence>
<dbReference type="InterPro" id="IPR044824">
    <property type="entry name" value="MAIN-like"/>
</dbReference>
<keyword evidence="3" id="KW-1185">Reference proteome</keyword>
<organism evidence="2 3">
    <name type="scientific">Linum trigynum</name>
    <dbReference type="NCBI Taxonomy" id="586398"/>
    <lineage>
        <taxon>Eukaryota</taxon>
        <taxon>Viridiplantae</taxon>
        <taxon>Streptophyta</taxon>
        <taxon>Embryophyta</taxon>
        <taxon>Tracheophyta</taxon>
        <taxon>Spermatophyta</taxon>
        <taxon>Magnoliopsida</taxon>
        <taxon>eudicotyledons</taxon>
        <taxon>Gunneridae</taxon>
        <taxon>Pentapetalae</taxon>
        <taxon>rosids</taxon>
        <taxon>fabids</taxon>
        <taxon>Malpighiales</taxon>
        <taxon>Linaceae</taxon>
        <taxon>Linum</taxon>
    </lineage>
</organism>
<name>A0AAV2FUV6_9ROSI</name>
<sequence>MTNIPDSFLGRPPRPDLAAHLCSIDDPQERWRNLDSSPAVEIDTLSLTNKGEGLHGPAITNPGNPTMDKLNIYPTTHARLLLHCSPTDNPYFTQQKPKRPLSSWVLFDKDFVRWYSRLVADETTVAQWRDAGIDRFLSLCANLPQPDVDLFKAAICFWFTESNSFIFPLGTMTITLLDLVTLTGLSRCRPPAVARTPFSPNNPSHFDRSYRSIYNTNSQANPAAPVTDKERAYLIHHWLNKFILCLGSSKLVQDTETSSEISARRCVNLAEFVMCHLYKGLYLTVKQIKRPLRRGKLPALAPFG</sequence>
<dbReference type="PANTHER" id="PTHR46033">
    <property type="entry name" value="PROTEIN MAIN-LIKE 2"/>
    <property type="match status" value="1"/>
</dbReference>
<protein>
    <recommendedName>
        <fullName evidence="1">Aminotransferase-like plant mobile domain-containing protein</fullName>
    </recommendedName>
</protein>
<evidence type="ECO:0000313" key="2">
    <source>
        <dbReference type="EMBL" id="CAL1402120.1"/>
    </source>
</evidence>
<dbReference type="PANTHER" id="PTHR46033:SF65">
    <property type="entry name" value="AMINOTRANSFERASE-LIKE PLANT MOBILE DOMAIN-CONTAINING PROTEIN"/>
    <property type="match status" value="1"/>
</dbReference>
<gene>
    <name evidence="2" type="ORF">LTRI10_LOCUS42145</name>
</gene>
<evidence type="ECO:0000259" key="1">
    <source>
        <dbReference type="Pfam" id="PF10536"/>
    </source>
</evidence>
<proteinExistence type="predicted"/>
<feature type="domain" description="Aminotransferase-like plant mobile" evidence="1">
    <location>
        <begin position="147"/>
        <end position="283"/>
    </location>
</feature>
<dbReference type="GO" id="GO:0010073">
    <property type="term" value="P:meristem maintenance"/>
    <property type="evidence" value="ECO:0007669"/>
    <property type="project" value="InterPro"/>
</dbReference>
<accession>A0AAV2FUV6</accession>
<dbReference type="AlphaFoldDB" id="A0AAV2FUV6"/>
<dbReference type="InterPro" id="IPR019557">
    <property type="entry name" value="AminoTfrase-like_pln_mobile"/>
</dbReference>
<reference evidence="2 3" key="1">
    <citation type="submission" date="2024-04" db="EMBL/GenBank/DDBJ databases">
        <authorList>
            <person name="Fracassetti M."/>
        </authorList>
    </citation>
    <scope>NUCLEOTIDE SEQUENCE [LARGE SCALE GENOMIC DNA]</scope>
</reference>
<dbReference type="EMBL" id="OZ034820">
    <property type="protein sequence ID" value="CAL1402120.1"/>
    <property type="molecule type" value="Genomic_DNA"/>
</dbReference>